<dbReference type="AlphaFoldDB" id="A0AAW2YB96"/>
<comment type="caution">
    <text evidence="1">The sequence shown here is derived from an EMBL/GenBank/DDBJ whole genome shotgun (WGS) entry which is preliminary data.</text>
</comment>
<gene>
    <name evidence="1" type="ORF">Slati_0198100</name>
</gene>
<organism evidence="1">
    <name type="scientific">Sesamum latifolium</name>
    <dbReference type="NCBI Taxonomy" id="2727402"/>
    <lineage>
        <taxon>Eukaryota</taxon>
        <taxon>Viridiplantae</taxon>
        <taxon>Streptophyta</taxon>
        <taxon>Embryophyta</taxon>
        <taxon>Tracheophyta</taxon>
        <taxon>Spermatophyta</taxon>
        <taxon>Magnoliopsida</taxon>
        <taxon>eudicotyledons</taxon>
        <taxon>Gunneridae</taxon>
        <taxon>Pentapetalae</taxon>
        <taxon>asterids</taxon>
        <taxon>lamiids</taxon>
        <taxon>Lamiales</taxon>
        <taxon>Pedaliaceae</taxon>
        <taxon>Sesamum</taxon>
    </lineage>
</organism>
<reference evidence="1" key="1">
    <citation type="submission" date="2020-06" db="EMBL/GenBank/DDBJ databases">
        <authorList>
            <person name="Li T."/>
            <person name="Hu X."/>
            <person name="Zhang T."/>
            <person name="Song X."/>
            <person name="Zhang H."/>
            <person name="Dai N."/>
            <person name="Sheng W."/>
            <person name="Hou X."/>
            <person name="Wei L."/>
        </authorList>
    </citation>
    <scope>NUCLEOTIDE SEQUENCE</scope>
    <source>
        <strain evidence="1">KEN1</strain>
        <tissue evidence="1">Leaf</tissue>
    </source>
</reference>
<name>A0AAW2YB96_9LAMI</name>
<proteinExistence type="predicted"/>
<sequence length="206" mass="23411">MVASKNVLRTVMRSRFFCLCYSPVIITKDNYGLSNARYHTQLLDVVFYPNRLLSSFRSFYVFSFRGGIRCGILLGTLPSDHTTIKLEYKIRLGFDIIIVRLEASIAVAFQYQFTTTVDQEHIFSPFHVLKYVLERPPVRHSGACLVSTRYAESIGDIGPSVLDNILNASYGRGMGNVRHPFKFHISLGRLLLGQLNPMPHVKESSF</sequence>
<reference evidence="1" key="2">
    <citation type="journal article" date="2024" name="Plant">
        <title>Genomic evolution and insights into agronomic trait innovations of Sesamum species.</title>
        <authorList>
            <person name="Miao H."/>
            <person name="Wang L."/>
            <person name="Qu L."/>
            <person name="Liu H."/>
            <person name="Sun Y."/>
            <person name="Le M."/>
            <person name="Wang Q."/>
            <person name="Wei S."/>
            <person name="Zheng Y."/>
            <person name="Lin W."/>
            <person name="Duan Y."/>
            <person name="Cao H."/>
            <person name="Xiong S."/>
            <person name="Wang X."/>
            <person name="Wei L."/>
            <person name="Li C."/>
            <person name="Ma Q."/>
            <person name="Ju M."/>
            <person name="Zhao R."/>
            <person name="Li G."/>
            <person name="Mu C."/>
            <person name="Tian Q."/>
            <person name="Mei H."/>
            <person name="Zhang T."/>
            <person name="Gao T."/>
            <person name="Zhang H."/>
        </authorList>
    </citation>
    <scope>NUCLEOTIDE SEQUENCE</scope>
    <source>
        <strain evidence="1">KEN1</strain>
    </source>
</reference>
<accession>A0AAW2YB96</accession>
<dbReference type="EMBL" id="JACGWN010000001">
    <property type="protein sequence ID" value="KAL0463105.1"/>
    <property type="molecule type" value="Genomic_DNA"/>
</dbReference>
<evidence type="ECO:0000313" key="1">
    <source>
        <dbReference type="EMBL" id="KAL0463105.1"/>
    </source>
</evidence>
<protein>
    <submittedName>
        <fullName evidence="1">Uncharacterized protein</fullName>
    </submittedName>
</protein>